<dbReference type="PROSITE" id="PS51077">
    <property type="entry name" value="HTH_ICLR"/>
    <property type="match status" value="1"/>
</dbReference>
<evidence type="ECO:0000256" key="2">
    <source>
        <dbReference type="ARBA" id="ARBA00023125"/>
    </source>
</evidence>
<dbReference type="EMBL" id="JRFJ01000001">
    <property type="protein sequence ID" value="KHJ56246.1"/>
    <property type="molecule type" value="Genomic_DNA"/>
</dbReference>
<accession>A0A0B1QA44</accession>
<feature type="domain" description="IclR-ED" evidence="5">
    <location>
        <begin position="70"/>
        <end position="252"/>
    </location>
</feature>
<evidence type="ECO:0000259" key="5">
    <source>
        <dbReference type="PROSITE" id="PS51078"/>
    </source>
</evidence>
<proteinExistence type="predicted"/>
<dbReference type="InterPro" id="IPR036388">
    <property type="entry name" value="WH-like_DNA-bd_sf"/>
</dbReference>
<dbReference type="InterPro" id="IPR029016">
    <property type="entry name" value="GAF-like_dom_sf"/>
</dbReference>
<name>A0A0B1QA44_9HYPH</name>
<reference evidence="6 7" key="1">
    <citation type="submission" date="2014-09" db="EMBL/GenBank/DDBJ databases">
        <title>Isolation and characterization of Aurantimonas altamirensis ON-56566 from clinical sample following a dog bite.</title>
        <authorList>
            <person name="Eshaghi A."/>
            <person name="Li A."/>
            <person name="Shahinas D."/>
            <person name="Bahn P."/>
            <person name="Kus J.V."/>
            <person name="Patel S.N."/>
        </authorList>
    </citation>
    <scope>NUCLEOTIDE SEQUENCE [LARGE SCALE GENOMIC DNA]</scope>
    <source>
        <strain evidence="6 7">ON-56566</strain>
    </source>
</reference>
<dbReference type="SUPFAM" id="SSF46785">
    <property type="entry name" value="Winged helix' DNA-binding domain"/>
    <property type="match status" value="1"/>
</dbReference>
<keyword evidence="1" id="KW-0805">Transcription regulation</keyword>
<dbReference type="AlphaFoldDB" id="A0A0B1QA44"/>
<dbReference type="OrthoDB" id="9807558at2"/>
<evidence type="ECO:0008006" key="8">
    <source>
        <dbReference type="Google" id="ProtNLM"/>
    </source>
</evidence>
<dbReference type="Pfam" id="PF01614">
    <property type="entry name" value="IclR_C"/>
    <property type="match status" value="1"/>
</dbReference>
<dbReference type="STRING" id="370622.LA66_06615"/>
<gene>
    <name evidence="6" type="ORF">LA66_06615</name>
</gene>
<dbReference type="Gene3D" id="3.30.450.40">
    <property type="match status" value="1"/>
</dbReference>
<keyword evidence="3" id="KW-0804">Transcription</keyword>
<evidence type="ECO:0000256" key="1">
    <source>
        <dbReference type="ARBA" id="ARBA00023015"/>
    </source>
</evidence>
<feature type="domain" description="HTH iclR-type" evidence="4">
    <location>
        <begin position="7"/>
        <end position="69"/>
    </location>
</feature>
<dbReference type="Proteomes" id="UP000030826">
    <property type="component" value="Unassembled WGS sequence"/>
</dbReference>
<organism evidence="6 7">
    <name type="scientific">Aureimonas altamirensis</name>
    <dbReference type="NCBI Taxonomy" id="370622"/>
    <lineage>
        <taxon>Bacteria</taxon>
        <taxon>Pseudomonadati</taxon>
        <taxon>Pseudomonadota</taxon>
        <taxon>Alphaproteobacteria</taxon>
        <taxon>Hyphomicrobiales</taxon>
        <taxon>Aurantimonadaceae</taxon>
        <taxon>Aureimonas</taxon>
    </lineage>
</organism>
<dbReference type="PROSITE" id="PS51078">
    <property type="entry name" value="ICLR_ED"/>
    <property type="match status" value="1"/>
</dbReference>
<sequence length="252" mass="27708">MEEKESGSAMLRALDILSAIAGEGASVTAPELCDRLSLPKPTVHRLCQRLEIEGWLLREPDGRSFAPGPKLSRLAFDTVRNSTSAERRHILEQLVEVAGETCNFVARAGDSAVYLDRVEARWPLRMHLDVGSRVPMHCTASGKLFLSAMRASQRRRMLEALDLGRHTANTLTSVDALEEEFRHIAAQGYSVDDQEFLEGLCAIAVPVRDKRGVILAAVACHGPVPRFDLVKARSLLPHLRQAAERLSATLPA</sequence>
<dbReference type="GO" id="GO:0003677">
    <property type="term" value="F:DNA binding"/>
    <property type="evidence" value="ECO:0007669"/>
    <property type="project" value="UniProtKB-KW"/>
</dbReference>
<evidence type="ECO:0000313" key="7">
    <source>
        <dbReference type="Proteomes" id="UP000030826"/>
    </source>
</evidence>
<dbReference type="PANTHER" id="PTHR30136:SF35">
    <property type="entry name" value="HTH-TYPE TRANSCRIPTIONAL REGULATOR RV1719"/>
    <property type="match status" value="1"/>
</dbReference>
<dbReference type="InterPro" id="IPR036390">
    <property type="entry name" value="WH_DNA-bd_sf"/>
</dbReference>
<dbReference type="InterPro" id="IPR050707">
    <property type="entry name" value="HTH_MetabolicPath_Reg"/>
</dbReference>
<dbReference type="GO" id="GO:0045892">
    <property type="term" value="P:negative regulation of DNA-templated transcription"/>
    <property type="evidence" value="ECO:0007669"/>
    <property type="project" value="TreeGrafter"/>
</dbReference>
<dbReference type="PANTHER" id="PTHR30136">
    <property type="entry name" value="HELIX-TURN-HELIX TRANSCRIPTIONAL REGULATOR, ICLR FAMILY"/>
    <property type="match status" value="1"/>
</dbReference>
<evidence type="ECO:0000313" key="6">
    <source>
        <dbReference type="EMBL" id="KHJ56246.1"/>
    </source>
</evidence>
<dbReference type="SMART" id="SM00346">
    <property type="entry name" value="HTH_ICLR"/>
    <property type="match status" value="1"/>
</dbReference>
<comment type="caution">
    <text evidence="6">The sequence shown here is derived from an EMBL/GenBank/DDBJ whole genome shotgun (WGS) entry which is preliminary data.</text>
</comment>
<keyword evidence="2" id="KW-0238">DNA-binding</keyword>
<dbReference type="Gene3D" id="1.10.10.10">
    <property type="entry name" value="Winged helix-like DNA-binding domain superfamily/Winged helix DNA-binding domain"/>
    <property type="match status" value="1"/>
</dbReference>
<dbReference type="GO" id="GO:0003700">
    <property type="term" value="F:DNA-binding transcription factor activity"/>
    <property type="evidence" value="ECO:0007669"/>
    <property type="project" value="TreeGrafter"/>
</dbReference>
<protein>
    <recommendedName>
        <fullName evidence="8">IclR family transcriptional regulator</fullName>
    </recommendedName>
</protein>
<dbReference type="InterPro" id="IPR014757">
    <property type="entry name" value="Tscrpt_reg_IclR_C"/>
</dbReference>
<dbReference type="RefSeq" id="WP_039189789.1">
    <property type="nucleotide sequence ID" value="NZ_JAQRFV010000016.1"/>
</dbReference>
<dbReference type="SUPFAM" id="SSF55781">
    <property type="entry name" value="GAF domain-like"/>
    <property type="match status" value="1"/>
</dbReference>
<dbReference type="InterPro" id="IPR005471">
    <property type="entry name" value="Tscrpt_reg_IclR_N"/>
</dbReference>
<dbReference type="Pfam" id="PF09339">
    <property type="entry name" value="HTH_IclR"/>
    <property type="match status" value="1"/>
</dbReference>
<evidence type="ECO:0000256" key="3">
    <source>
        <dbReference type="ARBA" id="ARBA00023163"/>
    </source>
</evidence>
<evidence type="ECO:0000259" key="4">
    <source>
        <dbReference type="PROSITE" id="PS51077"/>
    </source>
</evidence>